<name>A0A7J9KSK5_GOSSC</name>
<comment type="caution">
    <text evidence="1">The sequence shown here is derived from an EMBL/GenBank/DDBJ whole genome shotgun (WGS) entry which is preliminary data.</text>
</comment>
<sequence length="37" mass="4225">MVLSQNGYDQCIPAIASLNRMEALVQDLGFWKKLEEI</sequence>
<organism evidence="1 2">
    <name type="scientific">Gossypium schwendimanii</name>
    <name type="common">Cotton</name>
    <dbReference type="NCBI Taxonomy" id="34291"/>
    <lineage>
        <taxon>Eukaryota</taxon>
        <taxon>Viridiplantae</taxon>
        <taxon>Streptophyta</taxon>
        <taxon>Embryophyta</taxon>
        <taxon>Tracheophyta</taxon>
        <taxon>Spermatophyta</taxon>
        <taxon>Magnoliopsida</taxon>
        <taxon>eudicotyledons</taxon>
        <taxon>Gunneridae</taxon>
        <taxon>Pentapetalae</taxon>
        <taxon>rosids</taxon>
        <taxon>malvids</taxon>
        <taxon>Malvales</taxon>
        <taxon>Malvaceae</taxon>
        <taxon>Malvoideae</taxon>
        <taxon>Gossypium</taxon>
    </lineage>
</organism>
<accession>A0A7J9KSK5</accession>
<dbReference type="OrthoDB" id="10489669at2759"/>
<keyword evidence="2" id="KW-1185">Reference proteome</keyword>
<dbReference type="AlphaFoldDB" id="A0A7J9KSK5"/>
<evidence type="ECO:0000313" key="1">
    <source>
        <dbReference type="EMBL" id="MBA0849493.1"/>
    </source>
</evidence>
<proteinExistence type="predicted"/>
<evidence type="ECO:0000313" key="2">
    <source>
        <dbReference type="Proteomes" id="UP000593576"/>
    </source>
</evidence>
<dbReference type="Proteomes" id="UP000593576">
    <property type="component" value="Unassembled WGS sequence"/>
</dbReference>
<dbReference type="EMBL" id="JABFAF010000002">
    <property type="protein sequence ID" value="MBA0849493.1"/>
    <property type="molecule type" value="Genomic_DNA"/>
</dbReference>
<reference evidence="1 2" key="1">
    <citation type="journal article" date="2019" name="Genome Biol. Evol.">
        <title>Insights into the evolution of the New World diploid cottons (Gossypium, subgenus Houzingenia) based on genome sequencing.</title>
        <authorList>
            <person name="Grover C.E."/>
            <person name="Arick M.A. 2nd"/>
            <person name="Thrash A."/>
            <person name="Conover J.L."/>
            <person name="Sanders W.S."/>
            <person name="Peterson D.G."/>
            <person name="Frelichowski J.E."/>
            <person name="Scheffler J.A."/>
            <person name="Scheffler B.E."/>
            <person name="Wendel J.F."/>
        </authorList>
    </citation>
    <scope>NUCLEOTIDE SEQUENCE [LARGE SCALE GENOMIC DNA]</scope>
    <source>
        <strain evidence="1">1</strain>
        <tissue evidence="1">Leaf</tissue>
    </source>
</reference>
<protein>
    <submittedName>
        <fullName evidence="1">Uncharacterized protein</fullName>
    </submittedName>
</protein>
<gene>
    <name evidence="1" type="ORF">Goshw_016674</name>
</gene>